<dbReference type="SUPFAM" id="SSF48452">
    <property type="entry name" value="TPR-like"/>
    <property type="match status" value="2"/>
</dbReference>
<keyword evidence="3" id="KW-0472">Membrane</keyword>
<keyword evidence="3" id="KW-0812">Transmembrane</keyword>
<keyword evidence="3" id="KW-1133">Transmembrane helix</keyword>
<evidence type="ECO:0000256" key="1">
    <source>
        <dbReference type="PROSITE-ProRule" id="PRU00339"/>
    </source>
</evidence>
<organism evidence="4 5">
    <name type="scientific">Myxococcus xanthus</name>
    <dbReference type="NCBI Taxonomy" id="34"/>
    <lineage>
        <taxon>Bacteria</taxon>
        <taxon>Pseudomonadati</taxon>
        <taxon>Myxococcota</taxon>
        <taxon>Myxococcia</taxon>
        <taxon>Myxococcales</taxon>
        <taxon>Cystobacterineae</taxon>
        <taxon>Myxococcaceae</taxon>
        <taxon>Myxococcus</taxon>
    </lineage>
</organism>
<sequence>MGTEGRKDWQRRESLTSALVQVGVVAVLLAGAVVFFVHRGTVRKQTEEHLRAARMAAMRGNPADFARAMTELEALFQLDAEARDAQALAADIQTVLWLEHRQPGADAKAREHLSRAVQLESQSGERYGAHALHLLAAGKSAEAEQYLAGLEARGANNARLTLARALALQARGDLPGARQAFARAAEASWRDPRFTTAYGEALMDEGQYPQAVEAFAKATSVNPDHLLARVSTALAHTYQGRKTEEAQQVLSGMEARGAELTPGLKARAGALKAELALARGAPDEALSAADEALNAVPDEHYALFARARALAVKRDAQARAAFEAAVARRRNAPLLYLDGARALQAAGDNGGAVALLDAYEATFGPVQITTPDGKKAGLLEKDGRYWLARGGVLEAASRQDDALVAYDKALAARGVDLARAQYAKGALLLARKDYEGARPLLAAVAPDSGAGTMAEAYTAMGDLLFAQGEHAASCQHYFFGLARARAQGTPREALAERVEDIRKRLESAGQASMAKAWKAESGSLLEP</sequence>
<gene>
    <name evidence="4" type="ORF">BHS09_12095</name>
</gene>
<dbReference type="InterPro" id="IPR011990">
    <property type="entry name" value="TPR-like_helical_dom_sf"/>
</dbReference>
<proteinExistence type="predicted"/>
<dbReference type="Gene3D" id="1.25.40.10">
    <property type="entry name" value="Tetratricopeptide repeat domain"/>
    <property type="match status" value="2"/>
</dbReference>
<dbReference type="RefSeq" id="WP_140789905.1">
    <property type="nucleotide sequence ID" value="NZ_CP017170.1"/>
</dbReference>
<accession>A0AAE6FZ60</accession>
<evidence type="ECO:0000256" key="2">
    <source>
        <dbReference type="SAM" id="MobiDB-lite"/>
    </source>
</evidence>
<feature type="transmembrane region" description="Helical" evidence="3">
    <location>
        <begin position="18"/>
        <end position="37"/>
    </location>
</feature>
<evidence type="ECO:0000256" key="3">
    <source>
        <dbReference type="SAM" id="Phobius"/>
    </source>
</evidence>
<dbReference type="PANTHER" id="PTHR12558:SF13">
    <property type="entry name" value="CELL DIVISION CYCLE PROTEIN 27 HOMOLOG"/>
    <property type="match status" value="1"/>
</dbReference>
<protein>
    <submittedName>
        <fullName evidence="4">Cellulose synthase</fullName>
    </submittedName>
</protein>
<keyword evidence="1" id="KW-0802">TPR repeat</keyword>
<dbReference type="Proteomes" id="UP000320179">
    <property type="component" value="Chromosome"/>
</dbReference>
<evidence type="ECO:0000313" key="5">
    <source>
        <dbReference type="Proteomes" id="UP000320179"/>
    </source>
</evidence>
<evidence type="ECO:0000313" key="4">
    <source>
        <dbReference type="EMBL" id="QDE67664.1"/>
    </source>
</evidence>
<feature type="repeat" description="TPR" evidence="1">
    <location>
        <begin position="192"/>
        <end position="225"/>
    </location>
</feature>
<dbReference type="Pfam" id="PF13432">
    <property type="entry name" value="TPR_16"/>
    <property type="match status" value="2"/>
</dbReference>
<name>A0AAE6FZ60_MYXXA</name>
<dbReference type="AlphaFoldDB" id="A0AAE6FZ60"/>
<dbReference type="PANTHER" id="PTHR12558">
    <property type="entry name" value="CELL DIVISION CYCLE 16,23,27"/>
    <property type="match status" value="1"/>
</dbReference>
<dbReference type="EMBL" id="CP017174">
    <property type="protein sequence ID" value="QDE67664.1"/>
    <property type="molecule type" value="Genomic_DNA"/>
</dbReference>
<dbReference type="InterPro" id="IPR019734">
    <property type="entry name" value="TPR_rpt"/>
</dbReference>
<feature type="region of interest" description="Disordered" evidence="2">
    <location>
        <begin position="506"/>
        <end position="527"/>
    </location>
</feature>
<dbReference type="PROSITE" id="PS50005">
    <property type="entry name" value="TPR"/>
    <property type="match status" value="1"/>
</dbReference>
<dbReference type="SMART" id="SM00028">
    <property type="entry name" value="TPR"/>
    <property type="match status" value="5"/>
</dbReference>
<reference evidence="4 5" key="1">
    <citation type="journal article" date="2019" name="Science">
        <title>Social genes are selection hotspots in kin groups of a soil microbe.</title>
        <authorList>
            <person name="Wielgoss S."/>
            <person name="Wolfensberger R."/>
            <person name="Sun L."/>
            <person name="Fiegna F."/>
            <person name="Velicer G.J."/>
        </authorList>
    </citation>
    <scope>NUCLEOTIDE SEQUENCE [LARGE SCALE GENOMIC DNA]</scope>
    <source>
        <strain evidence="4 5">MC3.5.9c15</strain>
    </source>
</reference>